<sequence>MDTNEQMISWSTLEYDQWQLYVAKTEKGLCYVGSPGQSYGEFQAWIHKHFPKATLIESEGALQPYINELREYFGGTRQSFSLPVDIKGTPFQEEIWNVLKQIPYGKTYTYSDIAELIQRPKAVRAVGSAIGANPVLIKVPCHRVIGKNGAITGYRGGTEMKQLLLQLECNKGQKGSQVHP</sequence>
<dbReference type="PANTHER" id="PTHR10815:SF12">
    <property type="entry name" value="METHYLATED-DNA--PROTEIN-CYSTEINE METHYLTRANSFERASE, INDUCIBLE"/>
    <property type="match status" value="1"/>
</dbReference>
<dbReference type="RefSeq" id="WP_213099911.1">
    <property type="nucleotide sequence ID" value="NZ_JAGYPK010000005.1"/>
</dbReference>
<dbReference type="Proteomes" id="UP000676456">
    <property type="component" value="Unassembled WGS sequence"/>
</dbReference>
<dbReference type="FunFam" id="1.10.10.10:FF:000214">
    <property type="entry name" value="Methylated-DNA--protein-cysteine methyltransferase"/>
    <property type="match status" value="1"/>
</dbReference>
<dbReference type="InterPro" id="IPR036631">
    <property type="entry name" value="MGMT_N_sf"/>
</dbReference>
<evidence type="ECO:0000256" key="1">
    <source>
        <dbReference type="ARBA" id="ARBA00001286"/>
    </source>
</evidence>
<dbReference type="InterPro" id="IPR001497">
    <property type="entry name" value="MethylDNA_cys_MeTrfase_AS"/>
</dbReference>
<keyword evidence="6" id="KW-0227">DNA damage</keyword>
<dbReference type="Gene3D" id="3.30.160.70">
    <property type="entry name" value="Methylated DNA-protein cysteine methyltransferase domain"/>
    <property type="match status" value="1"/>
</dbReference>
<dbReference type="GO" id="GO:0006281">
    <property type="term" value="P:DNA repair"/>
    <property type="evidence" value="ECO:0007669"/>
    <property type="project" value="UniProtKB-KW"/>
</dbReference>
<reference evidence="11 12" key="1">
    <citation type="submission" date="2021-05" db="EMBL/GenBank/DDBJ databases">
        <title>Novel Bacillus species.</title>
        <authorList>
            <person name="Liu G."/>
        </authorList>
    </citation>
    <scope>NUCLEOTIDE SEQUENCE [LARGE SCALE GENOMIC DNA]</scope>
    <source>
        <strain evidence="11 12">FJAT-49682</strain>
    </source>
</reference>
<dbReference type="GO" id="GO:0003908">
    <property type="term" value="F:methylated-DNA-[protein]-cysteine S-methyltransferase activity"/>
    <property type="evidence" value="ECO:0007669"/>
    <property type="project" value="UniProtKB-EC"/>
</dbReference>
<evidence type="ECO:0000259" key="9">
    <source>
        <dbReference type="Pfam" id="PF01035"/>
    </source>
</evidence>
<dbReference type="NCBIfam" id="TIGR00589">
    <property type="entry name" value="ogt"/>
    <property type="match status" value="1"/>
</dbReference>
<keyword evidence="7" id="KW-0234">DNA repair</keyword>
<evidence type="ECO:0000313" key="12">
    <source>
        <dbReference type="Proteomes" id="UP000676456"/>
    </source>
</evidence>
<evidence type="ECO:0000256" key="6">
    <source>
        <dbReference type="ARBA" id="ARBA00022763"/>
    </source>
</evidence>
<dbReference type="Pfam" id="PF02870">
    <property type="entry name" value="Methyltransf_1N"/>
    <property type="match status" value="1"/>
</dbReference>
<evidence type="ECO:0000256" key="4">
    <source>
        <dbReference type="ARBA" id="ARBA00022603"/>
    </source>
</evidence>
<evidence type="ECO:0000256" key="5">
    <source>
        <dbReference type="ARBA" id="ARBA00022679"/>
    </source>
</evidence>
<gene>
    <name evidence="11" type="ORF">KHA91_19350</name>
</gene>
<comment type="catalytic activity">
    <reaction evidence="8">
        <text>a 6-O-methyl-2'-deoxyguanosine in DNA + L-cysteinyl-[protein] = S-methyl-L-cysteinyl-[protein] + a 2'-deoxyguanosine in DNA</text>
        <dbReference type="Rhea" id="RHEA:24000"/>
        <dbReference type="Rhea" id="RHEA-COMP:10131"/>
        <dbReference type="Rhea" id="RHEA-COMP:10132"/>
        <dbReference type="Rhea" id="RHEA-COMP:11367"/>
        <dbReference type="Rhea" id="RHEA-COMP:11368"/>
        <dbReference type="ChEBI" id="CHEBI:29950"/>
        <dbReference type="ChEBI" id="CHEBI:82612"/>
        <dbReference type="ChEBI" id="CHEBI:85445"/>
        <dbReference type="ChEBI" id="CHEBI:85448"/>
        <dbReference type="EC" id="2.1.1.63"/>
    </reaction>
</comment>
<dbReference type="EMBL" id="JAGYPN010000005">
    <property type="protein sequence ID" value="MBS4224856.1"/>
    <property type="molecule type" value="Genomic_DNA"/>
</dbReference>
<comment type="similarity">
    <text evidence="2">Belongs to the MGMT family.</text>
</comment>
<name>A0A942UNU7_9BACI</name>
<dbReference type="PANTHER" id="PTHR10815">
    <property type="entry name" value="METHYLATED-DNA--PROTEIN-CYSTEINE METHYLTRANSFERASE"/>
    <property type="match status" value="1"/>
</dbReference>
<proteinExistence type="inferred from homology"/>
<dbReference type="Pfam" id="PF01035">
    <property type="entry name" value="DNA_binding_1"/>
    <property type="match status" value="1"/>
</dbReference>
<dbReference type="GO" id="GO:0032259">
    <property type="term" value="P:methylation"/>
    <property type="evidence" value="ECO:0007669"/>
    <property type="project" value="UniProtKB-KW"/>
</dbReference>
<evidence type="ECO:0000256" key="8">
    <source>
        <dbReference type="ARBA" id="ARBA00049348"/>
    </source>
</evidence>
<dbReference type="InterPro" id="IPR008332">
    <property type="entry name" value="MethylG_MeTrfase_N"/>
</dbReference>
<evidence type="ECO:0000256" key="2">
    <source>
        <dbReference type="ARBA" id="ARBA00008711"/>
    </source>
</evidence>
<dbReference type="InterPro" id="IPR036217">
    <property type="entry name" value="MethylDNA_cys_MeTrfase_DNAb"/>
</dbReference>
<dbReference type="InterPro" id="IPR036388">
    <property type="entry name" value="WH-like_DNA-bd_sf"/>
</dbReference>
<organism evidence="11 12">
    <name type="scientific">Lederbergia citrea</name>
    <dbReference type="NCBI Taxonomy" id="2833581"/>
    <lineage>
        <taxon>Bacteria</taxon>
        <taxon>Bacillati</taxon>
        <taxon>Bacillota</taxon>
        <taxon>Bacilli</taxon>
        <taxon>Bacillales</taxon>
        <taxon>Bacillaceae</taxon>
        <taxon>Lederbergia</taxon>
    </lineage>
</organism>
<accession>A0A942UNU7</accession>
<dbReference type="PROSITE" id="PS00374">
    <property type="entry name" value="MGMT"/>
    <property type="match status" value="1"/>
</dbReference>
<dbReference type="CDD" id="cd06445">
    <property type="entry name" value="ATase"/>
    <property type="match status" value="1"/>
</dbReference>
<dbReference type="SUPFAM" id="SSF53155">
    <property type="entry name" value="Methylated DNA-protein cysteine methyltransferase domain"/>
    <property type="match status" value="1"/>
</dbReference>
<feature type="domain" description="Methylguanine DNA methyltransferase ribonuclease-like" evidence="10">
    <location>
        <begin position="10"/>
        <end position="86"/>
    </location>
</feature>
<evidence type="ECO:0000259" key="10">
    <source>
        <dbReference type="Pfam" id="PF02870"/>
    </source>
</evidence>
<evidence type="ECO:0000313" key="11">
    <source>
        <dbReference type="EMBL" id="MBS4224856.1"/>
    </source>
</evidence>
<comment type="catalytic activity">
    <reaction evidence="1">
        <text>a 4-O-methyl-thymidine in DNA + L-cysteinyl-[protein] = a thymidine in DNA + S-methyl-L-cysteinyl-[protein]</text>
        <dbReference type="Rhea" id="RHEA:53428"/>
        <dbReference type="Rhea" id="RHEA-COMP:10131"/>
        <dbReference type="Rhea" id="RHEA-COMP:10132"/>
        <dbReference type="Rhea" id="RHEA-COMP:13555"/>
        <dbReference type="Rhea" id="RHEA-COMP:13556"/>
        <dbReference type="ChEBI" id="CHEBI:29950"/>
        <dbReference type="ChEBI" id="CHEBI:82612"/>
        <dbReference type="ChEBI" id="CHEBI:137386"/>
        <dbReference type="ChEBI" id="CHEBI:137387"/>
        <dbReference type="EC" id="2.1.1.63"/>
    </reaction>
</comment>
<dbReference type="Gene3D" id="1.10.10.10">
    <property type="entry name" value="Winged helix-like DNA-binding domain superfamily/Winged helix DNA-binding domain"/>
    <property type="match status" value="1"/>
</dbReference>
<keyword evidence="12" id="KW-1185">Reference proteome</keyword>
<dbReference type="SUPFAM" id="SSF46767">
    <property type="entry name" value="Methylated DNA-protein cysteine methyltransferase, C-terminal domain"/>
    <property type="match status" value="1"/>
</dbReference>
<keyword evidence="5" id="KW-0808">Transferase</keyword>
<dbReference type="AlphaFoldDB" id="A0A942UNU7"/>
<dbReference type="EC" id="2.1.1.63" evidence="3"/>
<protein>
    <recommendedName>
        <fullName evidence="3">methylated-DNA--[protein]-cysteine S-methyltransferase</fullName>
        <ecNumber evidence="3">2.1.1.63</ecNumber>
    </recommendedName>
</protein>
<evidence type="ECO:0000256" key="7">
    <source>
        <dbReference type="ARBA" id="ARBA00023204"/>
    </source>
</evidence>
<feature type="domain" description="Methylated-DNA-[protein]-cysteine S-methyltransferase DNA binding" evidence="9">
    <location>
        <begin position="90"/>
        <end position="168"/>
    </location>
</feature>
<evidence type="ECO:0000256" key="3">
    <source>
        <dbReference type="ARBA" id="ARBA00011918"/>
    </source>
</evidence>
<comment type="caution">
    <text evidence="11">The sequence shown here is derived from an EMBL/GenBank/DDBJ whole genome shotgun (WGS) entry which is preliminary data.</text>
</comment>
<dbReference type="InterPro" id="IPR014048">
    <property type="entry name" value="MethylDNA_cys_MeTrfase_DNA-bd"/>
</dbReference>
<keyword evidence="4" id="KW-0489">Methyltransferase</keyword>